<dbReference type="InterPro" id="IPR043128">
    <property type="entry name" value="Rev_trsase/Diguanyl_cyclase"/>
</dbReference>
<feature type="transmembrane region" description="Helical" evidence="1">
    <location>
        <begin position="196"/>
        <end position="218"/>
    </location>
</feature>
<dbReference type="Proteomes" id="UP000783213">
    <property type="component" value="Unassembled WGS sequence"/>
</dbReference>
<dbReference type="Gene3D" id="3.30.70.270">
    <property type="match status" value="1"/>
</dbReference>
<evidence type="ECO:0000313" key="3">
    <source>
        <dbReference type="Proteomes" id="UP000783213"/>
    </source>
</evidence>
<keyword evidence="3" id="KW-1185">Reference proteome</keyword>
<protein>
    <submittedName>
        <fullName evidence="2">Uncharacterized protein</fullName>
    </submittedName>
</protein>
<dbReference type="PANTHER" id="PTHR24559">
    <property type="entry name" value="TRANSPOSON TY3-I GAG-POL POLYPROTEIN"/>
    <property type="match status" value="1"/>
</dbReference>
<accession>A0ABQ7ISR0</accession>
<evidence type="ECO:0000313" key="2">
    <source>
        <dbReference type="EMBL" id="KAF7932856.1"/>
    </source>
</evidence>
<keyword evidence="1" id="KW-0812">Transmembrane</keyword>
<sequence length="247" mass="29051">MEISLITSIPNITNNQKITLLKSSKVIFDISEPLPQKLIPKPAFVKGIINKSFETTSSLSQNQSIILKSIIETSEILKSEIPESISKNTPLVSISLEKSNKKYKYIYYKTNLKRAGYCLQIIIYKWLDDNLNKGFIYKSYFRLAVLFLLAVKPGEEIFNTLYYTKIYTKLNIIITFNKLRIVEEYKWKIAFIIRFSLFKSLIISFSFCNAFVLFQNYINHVFFDFLNRNYTIYLNNILIYFINTTDY</sequence>
<dbReference type="GeneID" id="62230929"/>
<name>A0ABQ7ISR0_9HELO</name>
<evidence type="ECO:0000256" key="1">
    <source>
        <dbReference type="SAM" id="Phobius"/>
    </source>
</evidence>
<dbReference type="EMBL" id="RCSX01000007">
    <property type="protein sequence ID" value="KAF7932856.1"/>
    <property type="molecule type" value="Genomic_DNA"/>
</dbReference>
<dbReference type="InterPro" id="IPR053134">
    <property type="entry name" value="RNA-dir_DNA_polymerase"/>
</dbReference>
<dbReference type="RefSeq" id="XP_038812248.1">
    <property type="nucleotide sequence ID" value="XM_038951775.1"/>
</dbReference>
<keyword evidence="1" id="KW-0472">Membrane</keyword>
<comment type="caution">
    <text evidence="2">The sequence shown here is derived from an EMBL/GenBank/DDBJ whole genome shotgun (WGS) entry which is preliminary data.</text>
</comment>
<keyword evidence="1" id="KW-1133">Transmembrane helix</keyword>
<dbReference type="PANTHER" id="PTHR24559:SF440">
    <property type="entry name" value="RIBONUCLEASE H"/>
    <property type="match status" value="1"/>
</dbReference>
<organism evidence="2 3">
    <name type="scientific">Botrytis deweyae</name>
    <dbReference type="NCBI Taxonomy" id="2478750"/>
    <lineage>
        <taxon>Eukaryota</taxon>
        <taxon>Fungi</taxon>
        <taxon>Dikarya</taxon>
        <taxon>Ascomycota</taxon>
        <taxon>Pezizomycotina</taxon>
        <taxon>Leotiomycetes</taxon>
        <taxon>Helotiales</taxon>
        <taxon>Sclerotiniaceae</taxon>
        <taxon>Botrytis</taxon>
    </lineage>
</organism>
<dbReference type="SUPFAM" id="SSF56672">
    <property type="entry name" value="DNA/RNA polymerases"/>
    <property type="match status" value="1"/>
</dbReference>
<dbReference type="InterPro" id="IPR043502">
    <property type="entry name" value="DNA/RNA_pol_sf"/>
</dbReference>
<proteinExistence type="predicted"/>
<gene>
    <name evidence="2" type="ORF">EAE98_004155</name>
</gene>
<reference evidence="2 3" key="1">
    <citation type="journal article" date="2020" name="Genome Biol. Evol.">
        <title>Comparative genomics of Sclerotiniaceae.</title>
        <authorList>
            <person name="Valero Jimenez C.A."/>
            <person name="Steentjes M."/>
            <person name="Scholten O.E."/>
            <person name="Van Kan J.A.L."/>
        </authorList>
    </citation>
    <scope>NUCLEOTIDE SEQUENCE [LARGE SCALE GENOMIC DNA]</scope>
    <source>
        <strain evidence="2 3">B1</strain>
    </source>
</reference>